<gene>
    <name evidence="1" type="ORF">ETD86_11615</name>
</gene>
<keyword evidence="2" id="KW-1185">Reference proteome</keyword>
<comment type="caution">
    <text evidence="1">The sequence shown here is derived from an EMBL/GenBank/DDBJ whole genome shotgun (WGS) entry which is preliminary data.</text>
</comment>
<dbReference type="Proteomes" id="UP000309128">
    <property type="component" value="Unassembled WGS sequence"/>
</dbReference>
<dbReference type="RefSeq" id="WP_138666141.1">
    <property type="nucleotide sequence ID" value="NZ_VCKY01000029.1"/>
</dbReference>
<dbReference type="AlphaFoldDB" id="A0A5S4FP66"/>
<reference evidence="1 2" key="1">
    <citation type="submission" date="2019-05" db="EMBL/GenBank/DDBJ databases">
        <title>Draft genome sequence of Nonomuraea turkmeniaca DSM 43926.</title>
        <authorList>
            <person name="Saricaoglu S."/>
            <person name="Isik K."/>
        </authorList>
    </citation>
    <scope>NUCLEOTIDE SEQUENCE [LARGE SCALE GENOMIC DNA]</scope>
    <source>
        <strain evidence="1 2">DSM 43926</strain>
    </source>
</reference>
<name>A0A5S4FP66_9ACTN</name>
<organism evidence="1 2">
    <name type="scientific">Nonomuraea turkmeniaca</name>
    <dbReference type="NCBI Taxonomy" id="103838"/>
    <lineage>
        <taxon>Bacteria</taxon>
        <taxon>Bacillati</taxon>
        <taxon>Actinomycetota</taxon>
        <taxon>Actinomycetes</taxon>
        <taxon>Streptosporangiales</taxon>
        <taxon>Streptosporangiaceae</taxon>
        <taxon>Nonomuraea</taxon>
    </lineage>
</organism>
<dbReference type="EMBL" id="VCKY01000029">
    <property type="protein sequence ID" value="TMR22485.1"/>
    <property type="molecule type" value="Genomic_DNA"/>
</dbReference>
<evidence type="ECO:0000313" key="2">
    <source>
        <dbReference type="Proteomes" id="UP000309128"/>
    </source>
</evidence>
<dbReference type="OrthoDB" id="4337527at2"/>
<proteinExistence type="predicted"/>
<evidence type="ECO:0000313" key="1">
    <source>
        <dbReference type="EMBL" id="TMR22485.1"/>
    </source>
</evidence>
<protein>
    <submittedName>
        <fullName evidence="1">Uncharacterized protein</fullName>
    </submittedName>
</protein>
<sequence length="171" mass="18718">MRAQLPEAMSWRLSPQDVELLIAVPEPTAEEVAAAHGRLGRARFAFIELPNVLVLCHWFGTGGWGVQPWQAVRQDDSELYPPGLPAAERLAVHVYLADSLTGRVRAHGLTSWPKEFAARLQEAIGRDVAGPQDDAVAGAELEELLQRYSDTGRLVRDRAPFTCAAAMVPVL</sequence>
<accession>A0A5S4FP66</accession>